<evidence type="ECO:0000256" key="1">
    <source>
        <dbReference type="SAM" id="MobiDB-lite"/>
    </source>
</evidence>
<gene>
    <name evidence="2" type="ORF">DX927_11320</name>
</gene>
<dbReference type="AlphaFoldDB" id="A0A5M8RS01"/>
<name>A0A5M8RS01_9BACI</name>
<comment type="caution">
    <text evidence="2">The sequence shown here is derived from an EMBL/GenBank/DDBJ whole genome shotgun (WGS) entry which is preliminary data.</text>
</comment>
<dbReference type="EMBL" id="QSND01000002">
    <property type="protein sequence ID" value="KAA6451357.1"/>
    <property type="molecule type" value="Genomic_DNA"/>
</dbReference>
<feature type="compositionally biased region" description="Basic and acidic residues" evidence="1">
    <location>
        <begin position="70"/>
        <end position="98"/>
    </location>
</feature>
<dbReference type="RefSeq" id="WP_148957234.1">
    <property type="nucleotide sequence ID" value="NZ_QSND01000002.1"/>
</dbReference>
<protein>
    <submittedName>
        <fullName evidence="2">Uncharacterized protein</fullName>
    </submittedName>
</protein>
<feature type="region of interest" description="Disordered" evidence="1">
    <location>
        <begin position="60"/>
        <end position="98"/>
    </location>
</feature>
<evidence type="ECO:0000313" key="2">
    <source>
        <dbReference type="EMBL" id="KAA6451357.1"/>
    </source>
</evidence>
<dbReference type="Proteomes" id="UP000324326">
    <property type="component" value="Unassembled WGS sequence"/>
</dbReference>
<sequence length="98" mass="11569">MAKKDEDKLVRYMVTFNKHDPFDADVIKFLESINNRSNFMRNLLLHYVWATKNGGHAGSIYEEGTPNFEGPKKTYEDTDESQQPKEKRMTLKELKERK</sequence>
<evidence type="ECO:0000313" key="3">
    <source>
        <dbReference type="Proteomes" id="UP000324326"/>
    </source>
</evidence>
<reference evidence="2 3" key="1">
    <citation type="submission" date="2018-08" db="EMBL/GenBank/DDBJ databases">
        <title>Bacillus phenotypic plasticity.</title>
        <authorList>
            <person name="Hurtado E."/>
        </authorList>
    </citation>
    <scope>NUCLEOTIDE SEQUENCE [LARGE SCALE GENOMIC DNA]</scope>
    <source>
        <strain evidence="2 3">427</strain>
    </source>
</reference>
<accession>A0A5M8RS01</accession>
<organism evidence="2 3">
    <name type="scientific">Bacillus swezeyi</name>
    <dbReference type="NCBI Taxonomy" id="1925020"/>
    <lineage>
        <taxon>Bacteria</taxon>
        <taxon>Bacillati</taxon>
        <taxon>Bacillota</taxon>
        <taxon>Bacilli</taxon>
        <taxon>Bacillales</taxon>
        <taxon>Bacillaceae</taxon>
        <taxon>Bacillus</taxon>
    </lineage>
</organism>
<proteinExistence type="predicted"/>